<feature type="compositionally biased region" description="Polar residues" evidence="23">
    <location>
        <begin position="76"/>
        <end position="98"/>
    </location>
</feature>
<proteinExistence type="inferred from homology"/>
<feature type="region of interest" description="Disordered" evidence="23">
    <location>
        <begin position="676"/>
        <end position="710"/>
    </location>
</feature>
<evidence type="ECO:0000256" key="23">
    <source>
        <dbReference type="SAM" id="MobiDB-lite"/>
    </source>
</evidence>
<feature type="binding site" evidence="19">
    <location>
        <position position="797"/>
    </location>
    <ligand>
        <name>GTP</name>
        <dbReference type="ChEBI" id="CHEBI:37565"/>
    </ligand>
</feature>
<dbReference type="AlphaFoldDB" id="A0A1Y2EGB6"/>
<feature type="binding site" evidence="21">
    <location>
        <position position="816"/>
    </location>
    <ligand>
        <name>Mg(2+)</name>
        <dbReference type="ChEBI" id="CHEBI:18420"/>
    </ligand>
</feature>
<evidence type="ECO:0000256" key="2">
    <source>
        <dbReference type="ARBA" id="ARBA00004299"/>
    </source>
</evidence>
<dbReference type="GO" id="GO:0000139">
    <property type="term" value="C:Golgi membrane"/>
    <property type="evidence" value="ECO:0007669"/>
    <property type="project" value="UniProtKB-SubCell"/>
</dbReference>
<evidence type="ECO:0000256" key="15">
    <source>
        <dbReference type="ARBA" id="ARBA00023136"/>
    </source>
</evidence>
<feature type="compositionally biased region" description="Basic residues" evidence="23">
    <location>
        <begin position="547"/>
        <end position="580"/>
    </location>
</feature>
<feature type="compositionally biased region" description="Basic and acidic residues" evidence="23">
    <location>
        <begin position="27"/>
        <end position="40"/>
    </location>
</feature>
<name>A0A1Y2EGB6_9PEZI</name>
<dbReference type="GO" id="GO:0005525">
    <property type="term" value="F:GTP binding"/>
    <property type="evidence" value="ECO:0007669"/>
    <property type="project" value="UniProtKB-KW"/>
</dbReference>
<feature type="compositionally biased region" description="Low complexity" evidence="23">
    <location>
        <begin position="189"/>
        <end position="200"/>
    </location>
</feature>
<organism evidence="24 25">
    <name type="scientific">Pseudomassariella vexata</name>
    <dbReference type="NCBI Taxonomy" id="1141098"/>
    <lineage>
        <taxon>Eukaryota</taxon>
        <taxon>Fungi</taxon>
        <taxon>Dikarya</taxon>
        <taxon>Ascomycota</taxon>
        <taxon>Pezizomycotina</taxon>
        <taxon>Sordariomycetes</taxon>
        <taxon>Xylariomycetidae</taxon>
        <taxon>Amphisphaeriales</taxon>
        <taxon>Pseudomassariaceae</taxon>
        <taxon>Pseudomassariella</taxon>
    </lineage>
</organism>
<gene>
    <name evidence="24" type="ORF">BCR38DRAFT_454756</name>
</gene>
<dbReference type="InterPro" id="IPR006689">
    <property type="entry name" value="Small_GTPase_ARF/SAR"/>
</dbReference>
<accession>A0A1Y2EGB6</accession>
<feature type="compositionally biased region" description="Acidic residues" evidence="23">
    <location>
        <begin position="320"/>
        <end position="365"/>
    </location>
</feature>
<evidence type="ECO:0000256" key="14">
    <source>
        <dbReference type="ARBA" id="ARBA00023134"/>
    </source>
</evidence>
<evidence type="ECO:0000256" key="11">
    <source>
        <dbReference type="ARBA" id="ARBA00022892"/>
    </source>
</evidence>
<dbReference type="FunFam" id="3.40.50.300:FF:000161">
    <property type="entry name" value="Small COPII coat GTPase"/>
    <property type="match status" value="1"/>
</dbReference>
<dbReference type="SUPFAM" id="SSF52540">
    <property type="entry name" value="P-loop containing nucleoside triphosphate hydrolases"/>
    <property type="match status" value="1"/>
</dbReference>
<dbReference type="InterPro" id="IPR027417">
    <property type="entry name" value="P-loop_NTPase"/>
</dbReference>
<keyword evidence="9" id="KW-0378">Hydrolase</keyword>
<evidence type="ECO:0000256" key="13">
    <source>
        <dbReference type="ARBA" id="ARBA00023034"/>
    </source>
</evidence>
<feature type="compositionally biased region" description="Basic and acidic residues" evidence="23">
    <location>
        <begin position="522"/>
        <end position="546"/>
    </location>
</feature>
<keyword evidence="25" id="KW-1185">Reference proteome</keyword>
<evidence type="ECO:0000256" key="6">
    <source>
        <dbReference type="ARBA" id="ARBA00021124"/>
    </source>
</evidence>
<protein>
    <recommendedName>
        <fullName evidence="6">Small COPII coat GTPase SAR1</fullName>
    </recommendedName>
    <alternativeName>
        <fullName evidence="5">Small COPII coat GTPase sar1</fullName>
    </alternativeName>
</protein>
<dbReference type="InterPro" id="IPR006687">
    <property type="entry name" value="Small_GTPase_SAR1"/>
</dbReference>
<evidence type="ECO:0000256" key="3">
    <source>
        <dbReference type="ARBA" id="ARBA00004397"/>
    </source>
</evidence>
<dbReference type="PRINTS" id="PR00328">
    <property type="entry name" value="SAR1GTPBP"/>
</dbReference>
<keyword evidence="18" id="KW-0479">Metal-binding</keyword>
<feature type="region of interest" description="Disordered" evidence="23">
    <location>
        <begin position="499"/>
        <end position="609"/>
    </location>
</feature>
<evidence type="ECO:0000313" key="24">
    <source>
        <dbReference type="EMBL" id="ORY69835.1"/>
    </source>
</evidence>
<evidence type="ECO:0000256" key="19">
    <source>
        <dbReference type="PIRSR" id="PIRSR606687-2"/>
    </source>
</evidence>
<feature type="binding site" evidence="19">
    <location>
        <position position="798"/>
    </location>
    <ligand>
        <name>GTP</name>
        <dbReference type="ChEBI" id="CHEBI:37565"/>
    </ligand>
</feature>
<keyword evidence="11 22" id="KW-0931">ER-Golgi transport</keyword>
<evidence type="ECO:0000256" key="16">
    <source>
        <dbReference type="ARBA" id="ARBA00023329"/>
    </source>
</evidence>
<dbReference type="InterPro" id="IPR005225">
    <property type="entry name" value="Small_GTP-bd"/>
</dbReference>
<feature type="binding site" evidence="19">
    <location>
        <position position="800"/>
    </location>
    <ligand>
        <name>GTP</name>
        <dbReference type="ChEBI" id="CHEBI:37565"/>
    </ligand>
</feature>
<feature type="compositionally biased region" description="Polar residues" evidence="23">
    <location>
        <begin position="600"/>
        <end position="609"/>
    </location>
</feature>
<dbReference type="RefSeq" id="XP_040719785.1">
    <property type="nucleotide sequence ID" value="XM_040861728.1"/>
</dbReference>
<dbReference type="Pfam" id="PF10446">
    <property type="entry name" value="DUF2457"/>
    <property type="match status" value="1"/>
</dbReference>
<evidence type="ECO:0000256" key="12">
    <source>
        <dbReference type="ARBA" id="ARBA00022927"/>
    </source>
</evidence>
<dbReference type="SMART" id="SM00178">
    <property type="entry name" value="SAR"/>
    <property type="match status" value="1"/>
</dbReference>
<evidence type="ECO:0000256" key="1">
    <source>
        <dbReference type="ARBA" id="ARBA00004255"/>
    </source>
</evidence>
<dbReference type="NCBIfam" id="TIGR00231">
    <property type="entry name" value="small_GTP"/>
    <property type="match status" value="1"/>
</dbReference>
<feature type="compositionally biased region" description="Polar residues" evidence="23">
    <location>
        <begin position="421"/>
        <end position="439"/>
    </location>
</feature>
<evidence type="ECO:0000256" key="9">
    <source>
        <dbReference type="ARBA" id="ARBA00022801"/>
    </source>
</evidence>
<keyword evidence="12 22" id="KW-0653">Protein transport</keyword>
<evidence type="ECO:0000256" key="7">
    <source>
        <dbReference type="ARBA" id="ARBA00022448"/>
    </source>
</evidence>
<sequence>MQHESEDEVAAEADEPPDDRSQPFTKRPLDRTIVRKDADKPQSLLTKALHQPNDEETVSLAFRNSQSRRRSMNSNISLASTADLTSDTGLTSPARTNTPSPPLPVFQLGRLNTALFNTKTSFDADSAASVGLGIANIDTTPTKKTVDVTRLENRPKDPAVEALARKRCISFACAARPEVEKSMPPSQPVQPAQSPAKVVVEQPPQRRSRIKFACTAKPSSRDAPAREQPSRVTVSEVRVSSNKGVSPTAVRNPLAVRSKKFLTADQVDLNREASRFHEFASDEPQEEDWIRQNVPLSTRRLTINDTLKKENEIRRLGKEAEEEALQEEAEEEGLGGDEDAENQDDEDELEEEEEDDAEEEYDIADDSSGYGSDDDATDGYRTDNEIGFAESDDDDEDGDELDLWNPGQSEVLRVSGATTIMRRSSLTGNGSDSSTSVLATSRGRDSRERSRRIKIRPGTPELPDSTDFVCGTLDEDRPLEDAYMSCIAQKRREKLYLIPQDIDPSFPTSEPEDEDETSSVKLSDHSDEQVWIHGELEDLHHGEDRGRKKRGEHASPKRFHSPPPKRHHSPAPKVRGRSPRRLCDKQSPRRFISPPPSGRLFNSPTPASLTENTAKARAAEFKTLAFRPGLTYTKSLPRAPAMFSHHLKAQRRRQPAKAGTQAHVRGAIDIVKGLEHKRQRRREKYVQKHCHRARKGQVQEKRPQPGRGAQRMREVGLIIAGKIGPGNYVLSTNNLDHPLQRQQLNCPLLRPESFTSNPVTLRTVSMWIINWFYDVLSSLGLLNKHAKLLFLGLDNAGKTTLLHMLKNDRVAILQPTLHPTSEELAIGNVRFTTFDLGGHQQARRLWRDYFPEVNGIVFLVDAKDHERFPEAKAELDALLSMEELAKVPFVVLGNKIDHPDAISEDMLRQELGMYQTTGKGKVPLEGIRPIEVFMCSVVMRQGYGEGIRWLSQYV</sequence>
<feature type="binding site" evidence="20">
    <location>
        <begin position="792"/>
        <end position="799"/>
    </location>
    <ligand>
        <name>GTP</name>
        <dbReference type="ChEBI" id="CHEBI:37565"/>
    </ligand>
</feature>
<evidence type="ECO:0000256" key="21">
    <source>
        <dbReference type="PIRSR" id="PIRSR606689-2"/>
    </source>
</evidence>
<feature type="binding site" evidence="19">
    <location>
        <position position="799"/>
    </location>
    <ligand>
        <name>GTP</name>
        <dbReference type="ChEBI" id="CHEBI:37565"/>
    </ligand>
</feature>
<dbReference type="SMART" id="SM00177">
    <property type="entry name" value="ARF"/>
    <property type="match status" value="1"/>
</dbReference>
<feature type="binding site" evidence="21">
    <location>
        <position position="799"/>
    </location>
    <ligand>
        <name>Mg(2+)</name>
        <dbReference type="ChEBI" id="CHEBI:18420"/>
    </ligand>
</feature>
<feature type="region of interest" description="Disordered" evidence="23">
    <location>
        <begin position="181"/>
        <end position="207"/>
    </location>
</feature>
<keyword evidence="10 22" id="KW-0256">Endoplasmic reticulum</keyword>
<evidence type="ECO:0000256" key="20">
    <source>
        <dbReference type="PIRSR" id="PIRSR606689-1"/>
    </source>
</evidence>
<feature type="compositionally biased region" description="Acidic residues" evidence="23">
    <location>
        <begin position="1"/>
        <end position="17"/>
    </location>
</feature>
<keyword evidence="8 19" id="KW-0547">Nucleotide-binding</keyword>
<reference evidence="24 25" key="1">
    <citation type="submission" date="2016-07" db="EMBL/GenBank/DDBJ databases">
        <title>Pervasive Adenine N6-methylation of Active Genes in Fungi.</title>
        <authorList>
            <consortium name="DOE Joint Genome Institute"/>
            <person name="Mondo S.J."/>
            <person name="Dannebaum R.O."/>
            <person name="Kuo R.C."/>
            <person name="Labutti K."/>
            <person name="Haridas S."/>
            <person name="Kuo A."/>
            <person name="Salamov A."/>
            <person name="Ahrendt S.R."/>
            <person name="Lipzen A."/>
            <person name="Sullivan W."/>
            <person name="Andreopoulos W.B."/>
            <person name="Clum A."/>
            <person name="Lindquist E."/>
            <person name="Daum C."/>
            <person name="Ramamoorthy G.K."/>
            <person name="Gryganskyi A."/>
            <person name="Culley D."/>
            <person name="Magnuson J.K."/>
            <person name="James T.Y."/>
            <person name="O'Malley M.A."/>
            <person name="Stajich J.E."/>
            <person name="Spatafora J.W."/>
            <person name="Visel A."/>
            <person name="Grigoriev I.V."/>
        </authorList>
    </citation>
    <scope>NUCLEOTIDE SEQUENCE [LARGE SCALE GENOMIC DNA]</scope>
    <source>
        <strain evidence="24 25">CBS 129021</strain>
    </source>
</reference>
<dbReference type="GO" id="GO:0006886">
    <property type="term" value="P:intracellular protein transport"/>
    <property type="evidence" value="ECO:0007669"/>
    <property type="project" value="InterPro"/>
</dbReference>
<dbReference type="GO" id="GO:0016192">
    <property type="term" value="P:vesicle-mediated transport"/>
    <property type="evidence" value="ECO:0007669"/>
    <property type="project" value="UniProtKB-KW"/>
</dbReference>
<feature type="binding site" evidence="19">
    <location>
        <position position="937"/>
    </location>
    <ligand>
        <name>GTP</name>
        <dbReference type="ChEBI" id="CHEBI:37565"/>
    </ligand>
</feature>
<keyword evidence="16" id="KW-0968">Cytoplasmic vesicle</keyword>
<dbReference type="GO" id="GO:0012507">
    <property type="term" value="C:ER to Golgi transport vesicle membrane"/>
    <property type="evidence" value="ECO:0007669"/>
    <property type="project" value="UniProtKB-SubCell"/>
</dbReference>
<dbReference type="Proteomes" id="UP000193689">
    <property type="component" value="Unassembled WGS sequence"/>
</dbReference>
<dbReference type="PROSITE" id="PS51417">
    <property type="entry name" value="ARF"/>
    <property type="match status" value="1"/>
</dbReference>
<feature type="binding site" evidence="19">
    <location>
        <position position="895"/>
    </location>
    <ligand>
        <name>GTP</name>
        <dbReference type="ChEBI" id="CHEBI:37565"/>
    </ligand>
</feature>
<dbReference type="EMBL" id="MCFJ01000002">
    <property type="protein sequence ID" value="ORY69835.1"/>
    <property type="molecule type" value="Genomic_DNA"/>
</dbReference>
<feature type="region of interest" description="Disordered" evidence="23">
    <location>
        <begin position="1"/>
        <end position="103"/>
    </location>
</feature>
<feature type="binding site" evidence="19">
    <location>
        <position position="897"/>
    </location>
    <ligand>
        <name>GTP</name>
        <dbReference type="ChEBI" id="CHEBI:37565"/>
    </ligand>
</feature>
<keyword evidence="7 22" id="KW-0813">Transport</keyword>
<feature type="binding site" evidence="19">
    <location>
        <position position="894"/>
    </location>
    <ligand>
        <name>GTP</name>
        <dbReference type="ChEBI" id="CHEBI:37565"/>
    </ligand>
</feature>
<feature type="region of interest" description="Disordered" evidence="23">
    <location>
        <begin position="421"/>
        <end position="468"/>
    </location>
</feature>
<evidence type="ECO:0000256" key="4">
    <source>
        <dbReference type="ARBA" id="ARBA00007507"/>
    </source>
</evidence>
<evidence type="ECO:0000256" key="22">
    <source>
        <dbReference type="RuleBase" id="RU003926"/>
    </source>
</evidence>
<evidence type="ECO:0000256" key="17">
    <source>
        <dbReference type="ARBA" id="ARBA00048548"/>
    </source>
</evidence>
<dbReference type="InParanoid" id="A0A1Y2EGB6"/>
<dbReference type="GO" id="GO:0046872">
    <property type="term" value="F:metal ion binding"/>
    <property type="evidence" value="ECO:0007669"/>
    <property type="project" value="UniProtKB-KW"/>
</dbReference>
<dbReference type="CDD" id="cd00879">
    <property type="entry name" value="Sar1"/>
    <property type="match status" value="1"/>
</dbReference>
<comment type="similarity">
    <text evidence="4 22">Belongs to the small GTPase superfamily. SAR1 family.</text>
</comment>
<feature type="compositionally biased region" description="Acidic residues" evidence="23">
    <location>
        <begin position="390"/>
        <end position="402"/>
    </location>
</feature>
<feature type="region of interest" description="Disordered" evidence="23">
    <location>
        <begin position="318"/>
        <end position="408"/>
    </location>
</feature>
<keyword evidence="15" id="KW-0472">Membrane</keyword>
<dbReference type="GeneID" id="63777940"/>
<dbReference type="GO" id="GO:0003924">
    <property type="term" value="F:GTPase activity"/>
    <property type="evidence" value="ECO:0007669"/>
    <property type="project" value="InterPro"/>
</dbReference>
<dbReference type="STRING" id="1141098.A0A1Y2EGB6"/>
<keyword evidence="14 20" id="KW-0342">GTP-binding</keyword>
<dbReference type="Gene3D" id="3.40.50.300">
    <property type="entry name" value="P-loop containing nucleotide triphosphate hydrolases"/>
    <property type="match status" value="1"/>
</dbReference>
<evidence type="ECO:0000256" key="10">
    <source>
        <dbReference type="ARBA" id="ARBA00022824"/>
    </source>
</evidence>
<feature type="binding site" evidence="20">
    <location>
        <begin position="894"/>
        <end position="897"/>
    </location>
    <ligand>
        <name>GTP</name>
        <dbReference type="ChEBI" id="CHEBI:37565"/>
    </ligand>
</feature>
<keyword evidence="13 22" id="KW-0333">Golgi apparatus</keyword>
<dbReference type="Pfam" id="PF00025">
    <property type="entry name" value="Arf"/>
    <property type="match status" value="1"/>
</dbReference>
<comment type="caution">
    <text evidence="24">The sequence shown here is derived from an EMBL/GenBank/DDBJ whole genome shotgun (WGS) entry which is preliminary data.</text>
</comment>
<evidence type="ECO:0000313" key="25">
    <source>
        <dbReference type="Proteomes" id="UP000193689"/>
    </source>
</evidence>
<feature type="binding site" evidence="19">
    <location>
        <position position="795"/>
    </location>
    <ligand>
        <name>GTP</name>
        <dbReference type="ChEBI" id="CHEBI:37565"/>
    </ligand>
</feature>
<dbReference type="GO" id="GO:0005789">
    <property type="term" value="C:endoplasmic reticulum membrane"/>
    <property type="evidence" value="ECO:0007669"/>
    <property type="project" value="UniProtKB-SubCell"/>
</dbReference>
<feature type="binding site" evidence="19">
    <location>
        <position position="938"/>
    </location>
    <ligand>
        <name>GTP</name>
        <dbReference type="ChEBI" id="CHEBI:37565"/>
    </ligand>
</feature>
<feature type="compositionally biased region" description="Basic residues" evidence="23">
    <location>
        <begin position="676"/>
        <end position="695"/>
    </location>
</feature>
<keyword evidence="18" id="KW-0460">Magnesium</keyword>
<dbReference type="PROSITE" id="PS51422">
    <property type="entry name" value="SAR1"/>
    <property type="match status" value="1"/>
</dbReference>
<evidence type="ECO:0000256" key="5">
    <source>
        <dbReference type="ARBA" id="ARBA00019961"/>
    </source>
</evidence>
<dbReference type="InterPro" id="IPR018853">
    <property type="entry name" value="DUF2457"/>
</dbReference>
<evidence type="ECO:0000256" key="18">
    <source>
        <dbReference type="PIRSR" id="PIRSR606687-1"/>
    </source>
</evidence>
<feature type="binding site" evidence="20">
    <location>
        <position position="838"/>
    </location>
    <ligand>
        <name>GTP</name>
        <dbReference type="ChEBI" id="CHEBI:37565"/>
    </ligand>
</feature>
<comment type="subcellular location">
    <subcellularLocation>
        <location evidence="2">Cytoplasmic vesicle</location>
        <location evidence="2">COPII-coated vesicle membrane</location>
        <topology evidence="2">Peripheral membrane protein</topology>
        <orientation evidence="2">Cytoplasmic side</orientation>
    </subcellularLocation>
    <subcellularLocation>
        <location evidence="3">Endoplasmic reticulum membrane</location>
        <topology evidence="3">Peripheral membrane protein</topology>
        <orientation evidence="3">Cytoplasmic side</orientation>
    </subcellularLocation>
    <subcellularLocation>
        <location evidence="1">Golgi apparatus membrane</location>
        <topology evidence="1">Peripheral membrane protein</topology>
        <orientation evidence="1">Cytoplasmic side</orientation>
    </subcellularLocation>
</comment>
<dbReference type="PANTHER" id="PTHR45684">
    <property type="entry name" value="RE74312P"/>
    <property type="match status" value="1"/>
</dbReference>
<feature type="binding site" evidence="18">
    <location>
        <position position="794"/>
    </location>
    <ligand>
        <name>Mg(2+)</name>
        <dbReference type="ChEBI" id="CHEBI:18420"/>
    </ligand>
</feature>
<evidence type="ECO:0000256" key="8">
    <source>
        <dbReference type="ARBA" id="ARBA00022741"/>
    </source>
</evidence>
<comment type="catalytic activity">
    <reaction evidence="17">
        <text>GTP + H2O = GDP + phosphate + H(+)</text>
        <dbReference type="Rhea" id="RHEA:19669"/>
        <dbReference type="ChEBI" id="CHEBI:15377"/>
        <dbReference type="ChEBI" id="CHEBI:15378"/>
        <dbReference type="ChEBI" id="CHEBI:37565"/>
        <dbReference type="ChEBI" id="CHEBI:43474"/>
        <dbReference type="ChEBI" id="CHEBI:58189"/>
    </reaction>
</comment>
<dbReference type="OrthoDB" id="2011769at2759"/>